<feature type="transmembrane region" description="Helical" evidence="8">
    <location>
        <begin position="88"/>
        <end position="106"/>
    </location>
</feature>
<feature type="domain" description="Major facilitator superfamily (MFS) profile" evidence="9">
    <location>
        <begin position="18"/>
        <end position="452"/>
    </location>
</feature>
<evidence type="ECO:0000256" key="8">
    <source>
        <dbReference type="SAM" id="Phobius"/>
    </source>
</evidence>
<dbReference type="InterPro" id="IPR005829">
    <property type="entry name" value="Sugar_transporter_CS"/>
</dbReference>
<dbReference type="PANTHER" id="PTHR48022">
    <property type="entry name" value="PLASTIDIC GLUCOSE TRANSPORTER 4"/>
    <property type="match status" value="1"/>
</dbReference>
<evidence type="ECO:0000313" key="11">
    <source>
        <dbReference type="Proteomes" id="UP001642482"/>
    </source>
</evidence>
<evidence type="ECO:0000256" key="7">
    <source>
        <dbReference type="RuleBase" id="RU003346"/>
    </source>
</evidence>
<dbReference type="Gene3D" id="1.20.1250.20">
    <property type="entry name" value="MFS general substrate transporter like domains"/>
    <property type="match status" value="1"/>
</dbReference>
<organism evidence="10 11">
    <name type="scientific">Sporothrix eucalyptigena</name>
    <dbReference type="NCBI Taxonomy" id="1812306"/>
    <lineage>
        <taxon>Eukaryota</taxon>
        <taxon>Fungi</taxon>
        <taxon>Dikarya</taxon>
        <taxon>Ascomycota</taxon>
        <taxon>Pezizomycotina</taxon>
        <taxon>Sordariomycetes</taxon>
        <taxon>Sordariomycetidae</taxon>
        <taxon>Ophiostomatales</taxon>
        <taxon>Ophiostomataceae</taxon>
        <taxon>Sporothrix</taxon>
    </lineage>
</organism>
<name>A0ABP0AZJ8_9PEZI</name>
<dbReference type="Proteomes" id="UP001642482">
    <property type="component" value="Unassembled WGS sequence"/>
</dbReference>
<keyword evidence="11" id="KW-1185">Reference proteome</keyword>
<protein>
    <recommendedName>
        <fullName evidence="9">Major facilitator superfamily (MFS) profile domain-containing protein</fullName>
    </recommendedName>
</protein>
<evidence type="ECO:0000256" key="2">
    <source>
        <dbReference type="ARBA" id="ARBA00010992"/>
    </source>
</evidence>
<feature type="transmembrane region" description="Helical" evidence="8">
    <location>
        <begin position="176"/>
        <end position="197"/>
    </location>
</feature>
<evidence type="ECO:0000256" key="5">
    <source>
        <dbReference type="ARBA" id="ARBA00022989"/>
    </source>
</evidence>
<feature type="transmembrane region" description="Helical" evidence="8">
    <location>
        <begin position="112"/>
        <end position="132"/>
    </location>
</feature>
<evidence type="ECO:0000256" key="6">
    <source>
        <dbReference type="ARBA" id="ARBA00023136"/>
    </source>
</evidence>
<feature type="transmembrane region" description="Helical" evidence="8">
    <location>
        <begin position="430"/>
        <end position="448"/>
    </location>
</feature>
<dbReference type="PANTHER" id="PTHR48022:SF28">
    <property type="entry name" value="MAJOR FACILITATOR SUPERFAMILY (MFS) PROFILE DOMAIN-CONTAINING PROTEIN-RELATED"/>
    <property type="match status" value="1"/>
</dbReference>
<feature type="transmembrane region" description="Helical" evidence="8">
    <location>
        <begin position="144"/>
        <end position="164"/>
    </location>
</feature>
<evidence type="ECO:0000259" key="9">
    <source>
        <dbReference type="PROSITE" id="PS50850"/>
    </source>
</evidence>
<feature type="transmembrane region" description="Helical" evidence="8">
    <location>
        <begin position="362"/>
        <end position="386"/>
    </location>
</feature>
<dbReference type="Pfam" id="PF00083">
    <property type="entry name" value="Sugar_tr"/>
    <property type="match status" value="1"/>
</dbReference>
<evidence type="ECO:0000256" key="3">
    <source>
        <dbReference type="ARBA" id="ARBA00022448"/>
    </source>
</evidence>
<keyword evidence="6 8" id="KW-0472">Membrane</keyword>
<evidence type="ECO:0000256" key="1">
    <source>
        <dbReference type="ARBA" id="ARBA00004141"/>
    </source>
</evidence>
<dbReference type="NCBIfam" id="TIGR00879">
    <property type="entry name" value="SP"/>
    <property type="match status" value="1"/>
</dbReference>
<dbReference type="InterPro" id="IPR005828">
    <property type="entry name" value="MFS_sugar_transport-like"/>
</dbReference>
<reference evidence="10 11" key="1">
    <citation type="submission" date="2024-01" db="EMBL/GenBank/DDBJ databases">
        <authorList>
            <person name="Allen C."/>
            <person name="Tagirdzhanova G."/>
        </authorList>
    </citation>
    <scope>NUCLEOTIDE SEQUENCE [LARGE SCALE GENOMIC DNA]</scope>
</reference>
<dbReference type="PROSITE" id="PS50850">
    <property type="entry name" value="MFS"/>
    <property type="match status" value="1"/>
</dbReference>
<dbReference type="SUPFAM" id="SSF103473">
    <property type="entry name" value="MFS general substrate transporter"/>
    <property type="match status" value="1"/>
</dbReference>
<feature type="transmembrane region" description="Helical" evidence="8">
    <location>
        <begin position="51"/>
        <end position="76"/>
    </location>
</feature>
<accession>A0ABP0AZJ8</accession>
<comment type="similarity">
    <text evidence="2 7">Belongs to the major facilitator superfamily. Sugar transporter (TC 2.A.1.1) family.</text>
</comment>
<feature type="transmembrane region" description="Helical" evidence="8">
    <location>
        <begin position="12"/>
        <end position="31"/>
    </location>
</feature>
<gene>
    <name evidence="10" type="ORF">SEUCBS140593_001600</name>
</gene>
<comment type="subcellular location">
    <subcellularLocation>
        <location evidence="1">Membrane</location>
        <topology evidence="1">Multi-pass membrane protein</topology>
    </subcellularLocation>
</comment>
<dbReference type="InterPro" id="IPR050360">
    <property type="entry name" value="MFS_Sugar_Transporters"/>
</dbReference>
<keyword evidence="3 7" id="KW-0813">Transport</keyword>
<dbReference type="InterPro" id="IPR020846">
    <property type="entry name" value="MFS_dom"/>
</dbReference>
<dbReference type="InterPro" id="IPR003663">
    <property type="entry name" value="Sugar/inositol_transpt"/>
</dbReference>
<dbReference type="PRINTS" id="PR00171">
    <property type="entry name" value="SUGRTRNSPORT"/>
</dbReference>
<proteinExistence type="inferred from homology"/>
<evidence type="ECO:0000313" key="10">
    <source>
        <dbReference type="EMBL" id="CAK7212725.1"/>
    </source>
</evidence>
<keyword evidence="5 8" id="KW-1133">Transmembrane helix</keyword>
<dbReference type="PROSITE" id="PS00216">
    <property type="entry name" value="SUGAR_TRANSPORT_1"/>
    <property type="match status" value="1"/>
</dbReference>
<feature type="transmembrane region" description="Helical" evidence="8">
    <location>
        <begin position="334"/>
        <end position="356"/>
    </location>
</feature>
<sequence length="530" mass="59482">MFWTGLDSLRGHALVAAMISVCACSFLLFGYDQGVMSGVVISEYWLAAMGHPSTIMTSTLVSLFDVGAFFGAVASAFTSESLGRKRSLILGAFIVLIGAILMGTSYERIQFMVARITAGVGIGYVTSMAPVYMSEISTAKQRGWQFCAQPTTLLFGLVITYFINYGCYFRPGNFQWRFPLLFQCIFALYIMVVVIFLPETPRWLMRHDGNEDRGLLVLAKLRDKDVTDEAVQKEKDEVIDALRIEAEHEGTWWDLFRDGGIAANKRFYLALAIQFMEQLSGINIVSYYAPTIFQQSLGMDQKQSLFLGCWLQLFYFCASFLTWVIIDRIGRRKLFIWCALAMTVVLVLEAACVAVGNHAASIFAVIMVFAFEAFFTWGWMATVWIYPPEILPLSIRGKGASLAAASDFVGNFLVVEITPPALQNIGWRTYVIFAVFNIVNAVIVWAFFPETAGVTLEAMDRLFVTDYEDETPQNWFTSKFQWAVVRKAEAYKKNEALRARVNQLEGGTAYKMQQMNAANEDPARVTATDL</sequence>
<dbReference type="InterPro" id="IPR036259">
    <property type="entry name" value="MFS_trans_sf"/>
</dbReference>
<keyword evidence="4 8" id="KW-0812">Transmembrane</keyword>
<comment type="caution">
    <text evidence="10">The sequence shown here is derived from an EMBL/GenBank/DDBJ whole genome shotgun (WGS) entry which is preliminary data.</text>
</comment>
<dbReference type="EMBL" id="CAWUHD010000009">
    <property type="protein sequence ID" value="CAK7212725.1"/>
    <property type="molecule type" value="Genomic_DNA"/>
</dbReference>
<feature type="transmembrane region" description="Helical" evidence="8">
    <location>
        <begin position="267"/>
        <end position="289"/>
    </location>
</feature>
<evidence type="ECO:0000256" key="4">
    <source>
        <dbReference type="ARBA" id="ARBA00022692"/>
    </source>
</evidence>
<feature type="transmembrane region" description="Helical" evidence="8">
    <location>
        <begin position="304"/>
        <end position="325"/>
    </location>
</feature>